<evidence type="ECO:0000256" key="1">
    <source>
        <dbReference type="PROSITE-ProRule" id="PRU00266"/>
    </source>
</evidence>
<comment type="caution">
    <text evidence="3">The sequence shown here is derived from an EMBL/GenBank/DDBJ whole genome shotgun (WGS) entry which is preliminary data.</text>
</comment>
<dbReference type="PROSITE" id="PS50137">
    <property type="entry name" value="DS_RBD"/>
    <property type="match status" value="1"/>
</dbReference>
<dbReference type="Gene3D" id="3.30.160.20">
    <property type="match status" value="1"/>
</dbReference>
<dbReference type="Proteomes" id="UP000179642">
    <property type="component" value="Unassembled WGS sequence"/>
</dbReference>
<evidence type="ECO:0000313" key="4">
    <source>
        <dbReference type="Proteomes" id="UP000179642"/>
    </source>
</evidence>
<dbReference type="AlphaFoldDB" id="A0A1S2QR68"/>
<sequence length="158" mass="17042">MDEEFAEHAVLIERAIQLMHDSKLSIRQTGDLLGISTDDLRRWLRAGNICFDEDERLTPAKVPGQRQAPLPIGDFLAQRIHPSPVGAANELEQAGYLRNLTWNCTTTGPSHRPTFSYAVSAVLAATGEPVSAQANRGTKTTAKAAAAEALLGQLAPVK</sequence>
<dbReference type="GO" id="GO:0003723">
    <property type="term" value="F:RNA binding"/>
    <property type="evidence" value="ECO:0007669"/>
    <property type="project" value="UniProtKB-UniRule"/>
</dbReference>
<evidence type="ECO:0000313" key="3">
    <source>
        <dbReference type="EMBL" id="OIK08111.1"/>
    </source>
</evidence>
<feature type="domain" description="DRBM" evidence="2">
    <location>
        <begin position="83"/>
        <end position="156"/>
    </location>
</feature>
<keyword evidence="1" id="KW-0694">RNA-binding</keyword>
<organism evidence="3 4">
    <name type="scientific">Streptomyces monashensis</name>
    <dbReference type="NCBI Taxonomy" id="1678012"/>
    <lineage>
        <taxon>Bacteria</taxon>
        <taxon>Bacillati</taxon>
        <taxon>Actinomycetota</taxon>
        <taxon>Actinomycetes</taxon>
        <taxon>Kitasatosporales</taxon>
        <taxon>Streptomycetaceae</taxon>
        <taxon>Streptomyces</taxon>
    </lineage>
</organism>
<dbReference type="InterPro" id="IPR014720">
    <property type="entry name" value="dsRBD_dom"/>
</dbReference>
<dbReference type="SUPFAM" id="SSF54768">
    <property type="entry name" value="dsRNA-binding domain-like"/>
    <property type="match status" value="1"/>
</dbReference>
<reference evidence="3 4" key="1">
    <citation type="submission" date="2016-10" db="EMBL/GenBank/DDBJ databases">
        <title>Genome sequence of Streptomyces sp. MUSC 1.</title>
        <authorList>
            <person name="Lee L.-H."/>
            <person name="Ser H.-L."/>
            <person name="Law J.W.-F."/>
        </authorList>
    </citation>
    <scope>NUCLEOTIDE SEQUENCE [LARGE SCALE GENOMIC DNA]</scope>
    <source>
        <strain evidence="3 4">MUSC 1</strain>
    </source>
</reference>
<proteinExistence type="predicted"/>
<name>A0A1S2QR68_9ACTN</name>
<keyword evidence="4" id="KW-1185">Reference proteome</keyword>
<gene>
    <name evidence="3" type="ORF">BIV23_01205</name>
</gene>
<protein>
    <recommendedName>
        <fullName evidence="2">DRBM domain-containing protein</fullName>
    </recommendedName>
</protein>
<accession>A0A1S2QR68</accession>
<dbReference type="EMBL" id="MLYO01000007">
    <property type="protein sequence ID" value="OIK08111.1"/>
    <property type="molecule type" value="Genomic_DNA"/>
</dbReference>
<evidence type="ECO:0000259" key="2">
    <source>
        <dbReference type="PROSITE" id="PS50137"/>
    </source>
</evidence>